<gene>
    <name evidence="1" type="ORF">NIASO_16965</name>
</gene>
<evidence type="ECO:0000313" key="2">
    <source>
        <dbReference type="Proteomes" id="UP000003586"/>
    </source>
</evidence>
<accession>W0F4Z5</accession>
<name>W0F4Z5_9BACT</name>
<keyword evidence="2" id="KW-1185">Reference proteome</keyword>
<dbReference type="RefSeq" id="WP_008587461.1">
    <property type="nucleotide sequence ID" value="NZ_CP007035.1"/>
</dbReference>
<dbReference type="AlphaFoldDB" id="W0F4Z5"/>
<dbReference type="EMBL" id="CP007035">
    <property type="protein sequence ID" value="AHF16396.1"/>
    <property type="molecule type" value="Genomic_DNA"/>
</dbReference>
<dbReference type="OrthoDB" id="119432at2"/>
<proteinExistence type="predicted"/>
<sequence>MDTLQQLSSELEHEYQTTKKFFELYPSGKASYAPHQKSMKLDHLVGHIAEIFAWPSFILPTDTLDFATGDYKPTQITSREQLLEVLDKNYKASKDTLAAAAEADLEPSWSIASNGHKLAEWSKYGAIRHSLSQITHHRAQLGVYYRLNDIALPASYGPSADDQHFG</sequence>
<dbReference type="KEGG" id="nso:NIASO_16965"/>
<dbReference type="eggNOG" id="COG2318">
    <property type="taxonomic scope" value="Bacteria"/>
</dbReference>
<dbReference type="HOGENOM" id="CLU_1633040_0_0_10"/>
<protein>
    <submittedName>
        <fullName evidence="1">DNA damage-inducible protein DinB</fullName>
    </submittedName>
</protein>
<dbReference type="SUPFAM" id="SSF109854">
    <property type="entry name" value="DinB/YfiT-like putative metalloenzymes"/>
    <property type="match status" value="1"/>
</dbReference>
<evidence type="ECO:0000313" key="1">
    <source>
        <dbReference type="EMBL" id="AHF16396.1"/>
    </source>
</evidence>
<dbReference type="Gene3D" id="1.20.120.450">
    <property type="entry name" value="dinb family like domain"/>
    <property type="match status" value="1"/>
</dbReference>
<dbReference type="STRING" id="929713.NIASO_16965"/>
<organism evidence="1 2">
    <name type="scientific">Niabella soli DSM 19437</name>
    <dbReference type="NCBI Taxonomy" id="929713"/>
    <lineage>
        <taxon>Bacteria</taxon>
        <taxon>Pseudomonadati</taxon>
        <taxon>Bacteroidota</taxon>
        <taxon>Chitinophagia</taxon>
        <taxon>Chitinophagales</taxon>
        <taxon>Chitinophagaceae</taxon>
        <taxon>Niabella</taxon>
    </lineage>
</organism>
<dbReference type="InterPro" id="IPR034660">
    <property type="entry name" value="DinB/YfiT-like"/>
</dbReference>
<dbReference type="Proteomes" id="UP000003586">
    <property type="component" value="Chromosome"/>
</dbReference>
<reference evidence="1 2" key="1">
    <citation type="submission" date="2013-12" db="EMBL/GenBank/DDBJ databases">
        <authorList>
            <consortium name="DOE Joint Genome Institute"/>
            <person name="Eisen J."/>
            <person name="Huntemann M."/>
            <person name="Han J."/>
            <person name="Chen A."/>
            <person name="Kyrpides N."/>
            <person name="Mavromatis K."/>
            <person name="Markowitz V."/>
            <person name="Palaniappan K."/>
            <person name="Ivanova N."/>
            <person name="Schaumberg A."/>
            <person name="Pati A."/>
            <person name="Liolios K."/>
            <person name="Nordberg H.P."/>
            <person name="Cantor M.N."/>
            <person name="Hua S.X."/>
            <person name="Woyke T."/>
        </authorList>
    </citation>
    <scope>NUCLEOTIDE SEQUENCE [LARGE SCALE GENOMIC DNA]</scope>
    <source>
        <strain evidence="2">DSM 19437</strain>
    </source>
</reference>